<dbReference type="InterPro" id="IPR027417">
    <property type="entry name" value="P-loop_NTPase"/>
</dbReference>
<dbReference type="SUPFAM" id="SSF52540">
    <property type="entry name" value="P-loop containing nucleoside triphosphate hydrolases"/>
    <property type="match status" value="1"/>
</dbReference>
<evidence type="ECO:0000259" key="4">
    <source>
        <dbReference type="PROSITE" id="PS50893"/>
    </source>
</evidence>
<dbReference type="PANTHER" id="PTHR42939:SF1">
    <property type="entry name" value="ABC TRANSPORTER ATP-BINDING PROTEIN ALBC-RELATED"/>
    <property type="match status" value="1"/>
</dbReference>
<keyword evidence="1" id="KW-0813">Transport</keyword>
<comment type="caution">
    <text evidence="5">The sequence shown here is derived from an EMBL/GenBank/DDBJ whole genome shotgun (WGS) entry which is preliminary data.</text>
</comment>
<gene>
    <name evidence="5" type="ORF">H4W31_002868</name>
</gene>
<dbReference type="Proteomes" id="UP000649753">
    <property type="component" value="Unassembled WGS sequence"/>
</dbReference>
<evidence type="ECO:0000256" key="1">
    <source>
        <dbReference type="ARBA" id="ARBA00022448"/>
    </source>
</evidence>
<dbReference type="CDD" id="cd03230">
    <property type="entry name" value="ABC_DR_subfamily_A"/>
    <property type="match status" value="1"/>
</dbReference>
<dbReference type="InterPro" id="IPR003439">
    <property type="entry name" value="ABC_transporter-like_ATP-bd"/>
</dbReference>
<feature type="domain" description="ABC transporter" evidence="4">
    <location>
        <begin position="5"/>
        <end position="230"/>
    </location>
</feature>
<evidence type="ECO:0000313" key="5">
    <source>
        <dbReference type="EMBL" id="MBE1487230.1"/>
    </source>
</evidence>
<evidence type="ECO:0000256" key="3">
    <source>
        <dbReference type="ARBA" id="ARBA00022840"/>
    </source>
</evidence>
<dbReference type="GO" id="GO:0016887">
    <property type="term" value="F:ATP hydrolysis activity"/>
    <property type="evidence" value="ECO:0007669"/>
    <property type="project" value="InterPro"/>
</dbReference>
<dbReference type="AlphaFoldDB" id="A0A927QWR8"/>
<evidence type="ECO:0000256" key="2">
    <source>
        <dbReference type="ARBA" id="ARBA00022741"/>
    </source>
</evidence>
<dbReference type="Pfam" id="PF00005">
    <property type="entry name" value="ABC_tran"/>
    <property type="match status" value="1"/>
</dbReference>
<keyword evidence="3 5" id="KW-0067">ATP-binding</keyword>
<dbReference type="GO" id="GO:0005524">
    <property type="term" value="F:ATP binding"/>
    <property type="evidence" value="ECO:0007669"/>
    <property type="project" value="UniProtKB-KW"/>
</dbReference>
<protein>
    <submittedName>
        <fullName evidence="5">ABC-2 type transport system ATP-binding protein</fullName>
    </submittedName>
</protein>
<keyword evidence="6" id="KW-1185">Reference proteome</keyword>
<name>A0A927QWR8_9ACTN</name>
<dbReference type="Gene3D" id="3.40.50.300">
    <property type="entry name" value="P-loop containing nucleotide triphosphate hydrolases"/>
    <property type="match status" value="1"/>
</dbReference>
<sequence>MSTVVSAEGITRRFRDVTALDQVSFTLEENKIHGLLGRNGAGKTTLMQIMTGHGFATSGQLTIFGQSPYENETVMSRVCFIREGQTYPQHFKVRHALESARLLFPDWDEDFAQTLLADFRLPLDRHVRKLSRGMHSMLGIIIGLASRAPLTLFDEPYLGLDAVARHLFYDHLLTDYAEHPRTVVLSTHLIDEVGELIEHVLLLDHGRVLLDTTAEALRGQVVTVAGPATAVDEFAAENEELHRESLGRYARATLRGTFGPAERAQAKALGLDVEAVSLQDIVIRLTTAQAKAGTTTSGSAASLRKETVR</sequence>
<reference evidence="5" key="1">
    <citation type="submission" date="2020-10" db="EMBL/GenBank/DDBJ databases">
        <title>Sequencing the genomes of 1000 actinobacteria strains.</title>
        <authorList>
            <person name="Klenk H.-P."/>
        </authorList>
    </citation>
    <scope>NUCLEOTIDE SEQUENCE</scope>
    <source>
        <strain evidence="5">DSM 46832</strain>
    </source>
</reference>
<keyword evidence="2" id="KW-0547">Nucleotide-binding</keyword>
<organism evidence="5 6">
    <name type="scientific">Plantactinospora soyae</name>
    <dbReference type="NCBI Taxonomy" id="1544732"/>
    <lineage>
        <taxon>Bacteria</taxon>
        <taxon>Bacillati</taxon>
        <taxon>Actinomycetota</taxon>
        <taxon>Actinomycetes</taxon>
        <taxon>Micromonosporales</taxon>
        <taxon>Micromonosporaceae</taxon>
        <taxon>Plantactinospora</taxon>
    </lineage>
</organism>
<dbReference type="InterPro" id="IPR051782">
    <property type="entry name" value="ABC_Transporter_VariousFunc"/>
</dbReference>
<proteinExistence type="predicted"/>
<accession>A0A927QWR8</accession>
<evidence type="ECO:0000313" key="6">
    <source>
        <dbReference type="Proteomes" id="UP000649753"/>
    </source>
</evidence>
<dbReference type="EMBL" id="JADBEB010000001">
    <property type="protein sequence ID" value="MBE1487230.1"/>
    <property type="molecule type" value="Genomic_DNA"/>
</dbReference>
<dbReference type="PROSITE" id="PS50893">
    <property type="entry name" value="ABC_TRANSPORTER_2"/>
    <property type="match status" value="1"/>
</dbReference>
<dbReference type="PANTHER" id="PTHR42939">
    <property type="entry name" value="ABC TRANSPORTER ATP-BINDING PROTEIN ALBC-RELATED"/>
    <property type="match status" value="1"/>
</dbReference>
<dbReference type="RefSeq" id="WP_192767114.1">
    <property type="nucleotide sequence ID" value="NZ_JADBEB010000001.1"/>
</dbReference>